<gene>
    <name evidence="2" type="ORF">ACFSKP_07800</name>
</gene>
<keyword evidence="1" id="KW-0732">Signal</keyword>
<dbReference type="InterPro" id="IPR036709">
    <property type="entry name" value="Autotransporte_beta_dom_sf"/>
</dbReference>
<dbReference type="InterPro" id="IPR019619">
    <property type="entry name" value="DUF2490"/>
</dbReference>
<name>A0ABW5CUN7_9BACT</name>
<reference evidence="3" key="1">
    <citation type="journal article" date="2019" name="Int. J. Syst. Evol. Microbiol.">
        <title>The Global Catalogue of Microorganisms (GCM) 10K type strain sequencing project: providing services to taxonomists for standard genome sequencing and annotation.</title>
        <authorList>
            <consortium name="The Broad Institute Genomics Platform"/>
            <consortium name="The Broad Institute Genome Sequencing Center for Infectious Disease"/>
            <person name="Wu L."/>
            <person name="Ma J."/>
        </authorList>
    </citation>
    <scope>NUCLEOTIDE SEQUENCE [LARGE SCALE GENOMIC DNA]</scope>
    <source>
        <strain evidence="3">CGMCC 4.1782</strain>
    </source>
</reference>
<proteinExistence type="predicted"/>
<dbReference type="RefSeq" id="WP_250427833.1">
    <property type="nucleotide sequence ID" value="NZ_JALPRR010000001.1"/>
</dbReference>
<feature type="signal peptide" evidence="1">
    <location>
        <begin position="1"/>
        <end position="20"/>
    </location>
</feature>
<evidence type="ECO:0000256" key="1">
    <source>
        <dbReference type="SAM" id="SignalP"/>
    </source>
</evidence>
<keyword evidence="3" id="KW-1185">Reference proteome</keyword>
<dbReference type="NCBIfam" id="TIGR01414">
    <property type="entry name" value="autotrans_barl"/>
    <property type="match status" value="1"/>
</dbReference>
<organism evidence="2 3">
    <name type="scientific">Pontibacter ruber</name>
    <dbReference type="NCBI Taxonomy" id="1343895"/>
    <lineage>
        <taxon>Bacteria</taxon>
        <taxon>Pseudomonadati</taxon>
        <taxon>Bacteroidota</taxon>
        <taxon>Cytophagia</taxon>
        <taxon>Cytophagales</taxon>
        <taxon>Hymenobacteraceae</taxon>
        <taxon>Pontibacter</taxon>
    </lineage>
</organism>
<dbReference type="Proteomes" id="UP001597374">
    <property type="component" value="Unassembled WGS sequence"/>
</dbReference>
<evidence type="ECO:0000313" key="2">
    <source>
        <dbReference type="EMBL" id="MFD2246156.1"/>
    </source>
</evidence>
<dbReference type="Gene3D" id="2.40.128.130">
    <property type="entry name" value="Autotransporter beta-domain"/>
    <property type="match status" value="1"/>
</dbReference>
<dbReference type="Pfam" id="PF10677">
    <property type="entry name" value="DUF2490"/>
    <property type="match status" value="1"/>
</dbReference>
<dbReference type="InterPro" id="IPR006315">
    <property type="entry name" value="OM_autotransptr_brl_dom"/>
</dbReference>
<dbReference type="SUPFAM" id="SSF103515">
    <property type="entry name" value="Autotransporter"/>
    <property type="match status" value="1"/>
</dbReference>
<dbReference type="EMBL" id="JBHUIM010000001">
    <property type="protein sequence ID" value="MFD2246156.1"/>
    <property type="molecule type" value="Genomic_DNA"/>
</dbReference>
<protein>
    <submittedName>
        <fullName evidence="2">DUF2490 domain-containing protein</fullName>
    </submittedName>
</protein>
<feature type="chain" id="PRO_5047030637" evidence="1">
    <location>
        <begin position="21"/>
        <end position="262"/>
    </location>
</feature>
<accession>A0ABW5CUN7</accession>
<comment type="caution">
    <text evidence="2">The sequence shown here is derived from an EMBL/GenBank/DDBJ whole genome shotgun (WGS) entry which is preliminary data.</text>
</comment>
<evidence type="ECO:0000313" key="3">
    <source>
        <dbReference type="Proteomes" id="UP001597374"/>
    </source>
</evidence>
<sequence>MRSRLLLLMFVAMLPLLAQAQSKVTASTSIWPELQFSYGVGESGILFLQSQYRINTDGRYNDLSESGLLSGLERIELVAGYEHTLTEHWRLGAMYRYAIEDYPKTSFIGAFLRHNGNIKSLYFNKQVQYDHVLQEDQDAKGNFRAMAELGKRLPLKDKYITPAISYELMLLSDYKKDENTSADERTVDRTRLRLGLTYELTEQLRITPYFMRQTDYYYVQARFDEDMQVIEEASKRNRIVPIIGLEIKYSLNTTPNTASYTY</sequence>